<evidence type="ECO:0000256" key="5">
    <source>
        <dbReference type="ARBA" id="ARBA00011915"/>
    </source>
</evidence>
<evidence type="ECO:0000256" key="6">
    <source>
        <dbReference type="ARBA" id="ARBA00016714"/>
    </source>
</evidence>
<comment type="pathway">
    <text evidence="3">Amino-acid degradation; L-valine degradation.</text>
</comment>
<comment type="subcellular location">
    <subcellularLocation>
        <location evidence="2">Mitochondrion</location>
    </subcellularLocation>
</comment>
<dbReference type="PANTHER" id="PTHR43176">
    <property type="entry name" value="3-HYDROXYISOBUTYRYL-COA HYDROLASE-RELATED"/>
    <property type="match status" value="1"/>
</dbReference>
<evidence type="ECO:0000256" key="3">
    <source>
        <dbReference type="ARBA" id="ARBA00005109"/>
    </source>
</evidence>
<protein>
    <recommendedName>
        <fullName evidence="6">3-hydroxyisobutyryl-CoA hydrolase, mitochondrial</fullName>
        <ecNumber evidence="5">3.1.2.4</ecNumber>
    </recommendedName>
    <alternativeName>
        <fullName evidence="11">3-hydroxyisobutyryl-coenzyme A hydrolase</fullName>
    </alternativeName>
</protein>
<organism evidence="13">
    <name type="scientific">Oppiella nova</name>
    <dbReference type="NCBI Taxonomy" id="334625"/>
    <lineage>
        <taxon>Eukaryota</taxon>
        <taxon>Metazoa</taxon>
        <taxon>Ecdysozoa</taxon>
        <taxon>Arthropoda</taxon>
        <taxon>Chelicerata</taxon>
        <taxon>Arachnida</taxon>
        <taxon>Acari</taxon>
        <taxon>Acariformes</taxon>
        <taxon>Sarcoptiformes</taxon>
        <taxon>Oribatida</taxon>
        <taxon>Brachypylina</taxon>
        <taxon>Oppioidea</taxon>
        <taxon>Oppiidae</taxon>
        <taxon>Oppiella</taxon>
    </lineage>
</organism>
<dbReference type="GO" id="GO:0005739">
    <property type="term" value="C:mitochondrion"/>
    <property type="evidence" value="ECO:0007669"/>
    <property type="project" value="UniProtKB-SubCell"/>
</dbReference>
<dbReference type="Pfam" id="PF16113">
    <property type="entry name" value="ECH_2"/>
    <property type="match status" value="1"/>
</dbReference>
<dbReference type="EC" id="3.1.2.4" evidence="5"/>
<dbReference type="NCBIfam" id="NF004127">
    <property type="entry name" value="PRK05617.1"/>
    <property type="match status" value="1"/>
</dbReference>
<reference evidence="13" key="1">
    <citation type="submission" date="2020-11" db="EMBL/GenBank/DDBJ databases">
        <authorList>
            <person name="Tran Van P."/>
        </authorList>
    </citation>
    <scope>NUCLEOTIDE SEQUENCE</scope>
</reference>
<dbReference type="Gene3D" id="3.90.226.10">
    <property type="entry name" value="2-enoyl-CoA Hydratase, Chain A, domain 1"/>
    <property type="match status" value="1"/>
</dbReference>
<evidence type="ECO:0000259" key="12">
    <source>
        <dbReference type="Pfam" id="PF16113"/>
    </source>
</evidence>
<dbReference type="UniPathway" id="UPA00362"/>
<comment type="function">
    <text evidence="10">Hydrolyzes 3-hydroxyisobutyryl-CoA (HIBYL-CoA), a saline catabolite. Has high activity toward isobutyryl-CoA. Could be an isobutyryl-CoA dehydrogenase that functions in valine catabolism. Also hydrolyzes 3-hydroxypropanoyl-CoA.</text>
</comment>
<keyword evidence="8" id="KW-0378">Hydrolase</keyword>
<sequence length="359" mass="39866">MSSSAGDDVLMERTVNKGIITLNRPKALHSLTVEMVKKIYPQLKSWETDNTMKMVMIKATGDKAFCAGGDVKSIALSGKGAPITDEFFREEYRMNNLIGSLSIPYVSLINGIVMGGGVGISVHGPFRVVTEKAVFAMPETAIGFFPDVGASHFLPRLPGKLGLFLGLTGHRLSGRDIVKAGVGTHFVPSAHLKDLEQEIMRLENPDLHSIDKILTKYQEQWEQDFKKEFSLKPQIGRINSAFGGQSVEEIVANLKKDGSEWSKAQLEVLSRMCPMSLKLTFEELKRGHSSTLPECLKMEFRLSQHCMKADDFFTGVTSVLVDKSKAPPVWKHRTLEEISDAEVQSYFQPLSAPHKEIQL</sequence>
<gene>
    <name evidence="13" type="ORF">ONB1V03_LOCUS16177</name>
</gene>
<dbReference type="PANTHER" id="PTHR43176:SF3">
    <property type="entry name" value="3-HYDROXYISOBUTYRYL-COA HYDROLASE, MITOCHONDRIAL"/>
    <property type="match status" value="1"/>
</dbReference>
<feature type="domain" description="Enoyl-CoA hydratase/isomerase" evidence="12">
    <location>
        <begin position="18"/>
        <end position="347"/>
    </location>
</feature>
<dbReference type="EMBL" id="OC932612">
    <property type="protein sequence ID" value="CAD7659582.1"/>
    <property type="molecule type" value="Genomic_DNA"/>
</dbReference>
<dbReference type="GO" id="GO:0003860">
    <property type="term" value="F:3-hydroxyisobutyryl-CoA hydrolase activity"/>
    <property type="evidence" value="ECO:0007669"/>
    <property type="project" value="UniProtKB-EC"/>
</dbReference>
<proteinExistence type="inferred from homology"/>
<evidence type="ECO:0000256" key="2">
    <source>
        <dbReference type="ARBA" id="ARBA00004173"/>
    </source>
</evidence>
<dbReference type="Proteomes" id="UP000728032">
    <property type="component" value="Unassembled WGS sequence"/>
</dbReference>
<evidence type="ECO:0000256" key="11">
    <source>
        <dbReference type="ARBA" id="ARBA00031181"/>
    </source>
</evidence>
<dbReference type="CDD" id="cd06558">
    <property type="entry name" value="crotonase-like"/>
    <property type="match status" value="1"/>
</dbReference>
<dbReference type="AlphaFoldDB" id="A0A7R9QV63"/>
<dbReference type="InterPro" id="IPR045004">
    <property type="entry name" value="ECH_dom"/>
</dbReference>
<dbReference type="OrthoDB" id="1737613at2759"/>
<evidence type="ECO:0000256" key="7">
    <source>
        <dbReference type="ARBA" id="ARBA00022456"/>
    </source>
</evidence>
<evidence type="ECO:0000256" key="1">
    <source>
        <dbReference type="ARBA" id="ARBA00001709"/>
    </source>
</evidence>
<keyword evidence="9" id="KW-0496">Mitochondrion</keyword>
<dbReference type="EMBL" id="CAJPVJ010017787">
    <property type="protein sequence ID" value="CAG2176744.1"/>
    <property type="molecule type" value="Genomic_DNA"/>
</dbReference>
<dbReference type="InterPro" id="IPR032259">
    <property type="entry name" value="HIBYL-CoA-H"/>
</dbReference>
<name>A0A7R9QV63_9ACAR</name>
<evidence type="ECO:0000256" key="10">
    <source>
        <dbReference type="ARBA" id="ARBA00024871"/>
    </source>
</evidence>
<evidence type="ECO:0000256" key="8">
    <source>
        <dbReference type="ARBA" id="ARBA00022801"/>
    </source>
</evidence>
<comment type="catalytic activity">
    <reaction evidence="1">
        <text>3-hydroxy-2-methylpropanoyl-CoA + H2O = 3-hydroxy-2-methylpropanoate + CoA + H(+)</text>
        <dbReference type="Rhea" id="RHEA:20888"/>
        <dbReference type="ChEBI" id="CHEBI:11805"/>
        <dbReference type="ChEBI" id="CHEBI:15377"/>
        <dbReference type="ChEBI" id="CHEBI:15378"/>
        <dbReference type="ChEBI" id="CHEBI:57287"/>
        <dbReference type="ChEBI" id="CHEBI:57340"/>
        <dbReference type="EC" id="3.1.2.4"/>
    </reaction>
</comment>
<dbReference type="SUPFAM" id="SSF52096">
    <property type="entry name" value="ClpP/crotonase"/>
    <property type="match status" value="1"/>
</dbReference>
<evidence type="ECO:0000313" key="13">
    <source>
        <dbReference type="EMBL" id="CAD7659582.1"/>
    </source>
</evidence>
<keyword evidence="14" id="KW-1185">Reference proteome</keyword>
<evidence type="ECO:0000256" key="4">
    <source>
        <dbReference type="ARBA" id="ARBA00005254"/>
    </source>
</evidence>
<comment type="similarity">
    <text evidence="4">Belongs to the enoyl-CoA hydratase/isomerase family.</text>
</comment>
<dbReference type="FunFam" id="3.90.226.10:FF:000026">
    <property type="entry name" value="3-hydroxyisobutyryl-CoA hydrolase, mitochondrial"/>
    <property type="match status" value="1"/>
</dbReference>
<dbReference type="InterPro" id="IPR029045">
    <property type="entry name" value="ClpP/crotonase-like_dom_sf"/>
</dbReference>
<keyword evidence="7" id="KW-0101">Branched-chain amino acid catabolism</keyword>
<evidence type="ECO:0000313" key="14">
    <source>
        <dbReference type="Proteomes" id="UP000728032"/>
    </source>
</evidence>
<dbReference type="GO" id="GO:0006574">
    <property type="term" value="P:L-valine catabolic process"/>
    <property type="evidence" value="ECO:0007669"/>
    <property type="project" value="UniProtKB-UniPathway"/>
</dbReference>
<accession>A0A7R9QV63</accession>
<evidence type="ECO:0000256" key="9">
    <source>
        <dbReference type="ARBA" id="ARBA00023128"/>
    </source>
</evidence>